<dbReference type="EnsemblMetazoa" id="PHUM546050-RA">
    <property type="protein sequence ID" value="PHUM546050-PA"/>
    <property type="gene ID" value="PHUM546050"/>
</dbReference>
<reference evidence="2" key="1">
    <citation type="submission" date="2007-04" db="EMBL/GenBank/DDBJ databases">
        <title>Annotation of Pediculus humanus corporis strain USDA.</title>
        <authorList>
            <person name="Kirkness E."/>
            <person name="Hannick L."/>
            <person name="Hass B."/>
            <person name="Bruggner R."/>
            <person name="Lawson D."/>
            <person name="Bidwell S."/>
            <person name="Joardar V."/>
            <person name="Caler E."/>
            <person name="Walenz B."/>
            <person name="Inman J."/>
            <person name="Schobel S."/>
            <person name="Galinsky K."/>
            <person name="Amedeo P."/>
            <person name="Strausberg R."/>
        </authorList>
    </citation>
    <scope>NUCLEOTIDE SEQUENCE</scope>
    <source>
        <strain evidence="2">USDA</strain>
    </source>
</reference>
<organism>
    <name type="scientific">Pediculus humanus subsp. corporis</name>
    <name type="common">Body louse</name>
    <dbReference type="NCBI Taxonomy" id="121224"/>
    <lineage>
        <taxon>Eukaryota</taxon>
        <taxon>Metazoa</taxon>
        <taxon>Ecdysozoa</taxon>
        <taxon>Arthropoda</taxon>
        <taxon>Hexapoda</taxon>
        <taxon>Insecta</taxon>
        <taxon>Pterygota</taxon>
        <taxon>Neoptera</taxon>
        <taxon>Paraneoptera</taxon>
        <taxon>Psocodea</taxon>
        <taxon>Troctomorpha</taxon>
        <taxon>Phthiraptera</taxon>
        <taxon>Anoplura</taxon>
        <taxon>Pediculidae</taxon>
        <taxon>Pediculus</taxon>
    </lineage>
</organism>
<dbReference type="VEuPathDB" id="VectorBase:PHUM546050"/>
<evidence type="ECO:0000313" key="3">
    <source>
        <dbReference type="EnsemblMetazoa" id="PHUM546050-PA"/>
    </source>
</evidence>
<dbReference type="EMBL" id="DS235857">
    <property type="protein sequence ID" value="EEB19014.1"/>
    <property type="molecule type" value="Genomic_DNA"/>
</dbReference>
<sequence>MTNYIADEIVDKYGCNHSRYEPTKKYFYIKEFVKGPFGTSLISEPYFLLNQFWLNRLNENENEMHNEDLNIIRNLRKRYRLYLGQGIPDPSTIVPYVGKFDPNNQECPPWFSNNNNYLFCDDVKNRKKCFCCEKNYLFECPDTCNDDVNNSKCLNCPCDICHTKNQDLASCDSLQPPSCSLKNNHVKCLAARGGHKQLCKKKGFRGLDKSNRFFRDNNFPRCCPQLNDHQSFKSCTCNNLDKSVLVATVQNVKNCGTSYDNFPPLKEKKCIHSFKNCTEPETVLKDVKSVLVNELKETCSKKIQTEMPPICNFVDKSIQTTNGTETKKMPKKCECTENCHLCKGEEKTNSHNNNNNNTICPKKNPTNVEKCKCCQLNSCLESHALCCKESKINNCQEDKTKTKCPIAELTQLKKTIYDKYLNGEDLERKNGFLLHGTDSLQYEDFGRFKSMEYFDKRETKMNYRNISTMTRIDEDDIEEKSVKVKYLNELLSKESLAYGLRSKCRKGEKEPKRKKRKSISKRSSKTSD</sequence>
<dbReference type="GeneID" id="8240361"/>
<dbReference type="InParanoid" id="E0W058"/>
<proteinExistence type="predicted"/>
<dbReference type="AlphaFoldDB" id="E0W058"/>
<feature type="region of interest" description="Disordered" evidence="1">
    <location>
        <begin position="502"/>
        <end position="528"/>
    </location>
</feature>
<dbReference type="KEGG" id="phu:Phum_PHUM546050"/>
<protein>
    <submittedName>
        <fullName evidence="2 3">Uncharacterized protein</fullName>
    </submittedName>
</protein>
<evidence type="ECO:0000313" key="4">
    <source>
        <dbReference type="Proteomes" id="UP000009046"/>
    </source>
</evidence>
<dbReference type="HOGENOM" id="CLU_516123_0_0_1"/>
<dbReference type="Proteomes" id="UP000009046">
    <property type="component" value="Unassembled WGS sequence"/>
</dbReference>
<reference evidence="3" key="3">
    <citation type="submission" date="2021-02" db="UniProtKB">
        <authorList>
            <consortium name="EnsemblMetazoa"/>
        </authorList>
    </citation>
    <scope>IDENTIFICATION</scope>
    <source>
        <strain evidence="3">USDA</strain>
    </source>
</reference>
<dbReference type="RefSeq" id="XP_002431752.1">
    <property type="nucleotide sequence ID" value="XM_002431707.1"/>
</dbReference>
<evidence type="ECO:0000313" key="2">
    <source>
        <dbReference type="EMBL" id="EEB19014.1"/>
    </source>
</evidence>
<evidence type="ECO:0000256" key="1">
    <source>
        <dbReference type="SAM" id="MobiDB-lite"/>
    </source>
</evidence>
<dbReference type="CTD" id="8240361"/>
<reference evidence="2" key="2">
    <citation type="submission" date="2007-04" db="EMBL/GenBank/DDBJ databases">
        <title>The genome of the human body louse.</title>
        <authorList>
            <consortium name="The Human Body Louse Genome Consortium"/>
            <person name="Kirkness E."/>
            <person name="Walenz B."/>
            <person name="Hass B."/>
            <person name="Bruggner R."/>
            <person name="Strausberg R."/>
        </authorList>
    </citation>
    <scope>NUCLEOTIDE SEQUENCE</scope>
    <source>
        <strain evidence="2">USDA</strain>
    </source>
</reference>
<accession>E0W058</accession>
<feature type="compositionally biased region" description="Basic residues" evidence="1">
    <location>
        <begin position="512"/>
        <end position="528"/>
    </location>
</feature>
<dbReference type="EMBL" id="AAZO01006635">
    <property type="status" value="NOT_ANNOTATED_CDS"/>
    <property type="molecule type" value="Genomic_DNA"/>
</dbReference>
<name>E0W058_PEDHC</name>
<gene>
    <name evidence="3" type="primary">8240361</name>
    <name evidence="2" type="ORF">Phum_PHUM546050</name>
</gene>
<keyword evidence="4" id="KW-1185">Reference proteome</keyword>